<organism evidence="4 7">
    <name type="scientific">Campylobacter jejuni</name>
    <dbReference type="NCBI Taxonomy" id="197"/>
    <lineage>
        <taxon>Bacteria</taxon>
        <taxon>Pseudomonadati</taxon>
        <taxon>Campylobacterota</taxon>
        <taxon>Epsilonproteobacteria</taxon>
        <taxon>Campylobacterales</taxon>
        <taxon>Campylobacteraceae</taxon>
        <taxon>Campylobacter</taxon>
    </lineage>
</organism>
<dbReference type="InterPro" id="IPR038726">
    <property type="entry name" value="PDDEXK_AddAB-type"/>
</dbReference>
<proteinExistence type="predicted"/>
<evidence type="ECO:0000259" key="2">
    <source>
        <dbReference type="Pfam" id="PF12705"/>
    </source>
</evidence>
<dbReference type="EMBL" id="AACCII010000003">
    <property type="protein sequence ID" value="EAJ9718506.1"/>
    <property type="molecule type" value="Genomic_DNA"/>
</dbReference>
<reference evidence="3 8" key="3">
    <citation type="submission" date="2019-04" db="EMBL/GenBank/DDBJ databases">
        <authorList>
            <consortium name="PulseNet: The National Subtyping Network for Foodborne Disease Surveillance"/>
            <person name="Tarr C.L."/>
            <person name="Trees E."/>
            <person name="Katz L.S."/>
            <person name="Carleton-Romer H.A."/>
            <person name="Stroika S."/>
            <person name="Kucerova Z."/>
            <person name="Roache K.F."/>
            <person name="Sabol A.L."/>
            <person name="Besser J."/>
            <person name="Gerner-Smidt P."/>
        </authorList>
    </citation>
    <scope>NUCLEOTIDE SEQUENCE [LARGE SCALE GENOMIC DNA]</scope>
    <source>
        <strain evidence="3 8">PNUSAC009041</strain>
    </source>
</reference>
<reference evidence="4 7" key="2">
    <citation type="submission" date="2018-05" db="EMBL/GenBank/DDBJ databases">
        <authorList>
            <consortium name="NARMS: The National Antimicrobial Resistance Monitoring System"/>
        </authorList>
    </citation>
    <scope>NUCLEOTIDE SEQUENCE [LARGE SCALE GENOMIC DNA]</scope>
    <source>
        <strain evidence="4 7">FSIS1607212</strain>
    </source>
</reference>
<accession>A0A1J6QGG1</accession>
<dbReference type="Proteomes" id="UP001183411">
    <property type="component" value="Unassembled WGS sequence"/>
</dbReference>
<evidence type="ECO:0000313" key="4">
    <source>
        <dbReference type="EMBL" id="EAL3736084.1"/>
    </source>
</evidence>
<dbReference type="AlphaFoldDB" id="A0A1J6QGG1"/>
<dbReference type="Pfam" id="PF12705">
    <property type="entry name" value="PDDEXK_1"/>
    <property type="match status" value="1"/>
</dbReference>
<dbReference type="Proteomes" id="UP000335162">
    <property type="component" value="Unassembled WGS sequence"/>
</dbReference>
<dbReference type="Proteomes" id="UP000349590">
    <property type="component" value="Unassembled WGS sequence"/>
</dbReference>
<dbReference type="EMBL" id="AACNRY010000026">
    <property type="protein sequence ID" value="EAL3736084.1"/>
    <property type="molecule type" value="Genomic_DNA"/>
</dbReference>
<comment type="caution">
    <text evidence="4">The sequence shown here is derived from an EMBL/GenBank/DDBJ whole genome shotgun (WGS) entry which is preliminary data.</text>
</comment>
<dbReference type="Proteomes" id="UP000865592">
    <property type="component" value="Unassembled WGS sequence"/>
</dbReference>
<dbReference type="RefSeq" id="WP_002897836.1">
    <property type="nucleotide sequence ID" value="NZ_AP028413.1"/>
</dbReference>
<dbReference type="InterPro" id="IPR011604">
    <property type="entry name" value="PDDEXK-like_dom_sf"/>
</dbReference>
<sequence length="319" mass="36125">MEKNKFDEFVAKNLPKALKKDTEQSLGDRSKYIGSSDIGGCLRKAYLDKTTNYEHDLATLIRFQRGHVAEGIIEKMLDGLNPTLQKEVKVTIDGFDLKAHIDFCLENKDEIVVVEAKSVNTAVDKPYDSWIMQVNFQLAMLATQTQKKLRAYVVAINLNTGWFKSFEVNGNQVHEKMAIENAQILANALLNKEEPIASEQLYCSTCPHKGSCPLMAKKSEGSELSGDLLEVGKKIIELNAKKKELEKELEEKKTLIEEYMRTCGTKKIKIDDSFISLSNDTTSVSFDTKALKDNEPELYESLFEKYQKTSQRKGYLSIK</sequence>
<reference evidence="6 9" key="1">
    <citation type="submission" date="2016-09" db="EMBL/GenBank/DDBJ databases">
        <title>Campylobacter genomics.</title>
        <authorList>
            <person name="Weis A.M."/>
            <person name="Weimer B.C."/>
            <person name="Gilpin B."/>
            <person name="Huang B.C."/>
            <person name="Kong N."/>
        </authorList>
    </citation>
    <scope>NUCLEOTIDE SEQUENCE [LARGE SCALE GENOMIC DNA]</scope>
    <source>
        <strain evidence="6 9">BCW_4735</strain>
    </source>
</reference>
<feature type="domain" description="PD-(D/E)XK endonuclease-like" evidence="2">
    <location>
        <begin position="70"/>
        <end position="213"/>
    </location>
</feature>
<dbReference type="EMBL" id="ABMIIH010000012">
    <property type="protein sequence ID" value="ELD5187476.1"/>
    <property type="molecule type" value="Genomic_DNA"/>
</dbReference>
<dbReference type="Gene3D" id="3.90.320.10">
    <property type="match status" value="1"/>
</dbReference>
<evidence type="ECO:0000313" key="7">
    <source>
        <dbReference type="Proteomes" id="UP000335162"/>
    </source>
</evidence>
<protein>
    <submittedName>
        <fullName evidence="5">PD-(D/E)XK nuclease family protein</fullName>
    </submittedName>
</protein>
<evidence type="ECO:0000256" key="1">
    <source>
        <dbReference type="SAM" id="Coils"/>
    </source>
</evidence>
<evidence type="ECO:0000313" key="8">
    <source>
        <dbReference type="Proteomes" id="UP000349590"/>
    </source>
</evidence>
<evidence type="ECO:0000313" key="5">
    <source>
        <dbReference type="EMBL" id="ELD5187476.1"/>
    </source>
</evidence>
<feature type="coiled-coil region" evidence="1">
    <location>
        <begin position="228"/>
        <end position="262"/>
    </location>
</feature>
<keyword evidence="1" id="KW-0175">Coiled coil</keyword>
<evidence type="ECO:0000313" key="3">
    <source>
        <dbReference type="EMBL" id="EAJ9718506.1"/>
    </source>
</evidence>
<name>A0A1J6QGG1_CAMJU</name>
<reference evidence="5" key="4">
    <citation type="submission" date="2023-06" db="EMBL/GenBank/DDBJ databases">
        <authorList>
            <consortium name="PulseNet: The National Subtyping Network for Foodborne Disease Surveillance"/>
        </authorList>
    </citation>
    <scope>NUCLEOTIDE SEQUENCE</scope>
    <source>
        <strain evidence="5">PNUSAC035917</strain>
    </source>
</reference>
<evidence type="ECO:0000313" key="6">
    <source>
        <dbReference type="EMBL" id="OEY03211.1"/>
    </source>
</evidence>
<dbReference type="EMBL" id="MKBD01000007">
    <property type="protein sequence ID" value="OEY03211.1"/>
    <property type="molecule type" value="Genomic_DNA"/>
</dbReference>
<evidence type="ECO:0000313" key="9">
    <source>
        <dbReference type="Proteomes" id="UP000865592"/>
    </source>
</evidence>
<gene>
    <name evidence="6" type="ORF">A0K99_03825</name>
    <name evidence="4" type="ORF">BFD99_08905</name>
    <name evidence="3" type="ORF">E8P16_03460</name>
    <name evidence="5" type="ORF">QQI97_001685</name>
</gene>